<dbReference type="Proteomes" id="UP001583186">
    <property type="component" value="Unassembled WGS sequence"/>
</dbReference>
<protein>
    <recommendedName>
        <fullName evidence="5">MEI5 protein</fullName>
    </recommendedName>
</protein>
<feature type="compositionally biased region" description="Acidic residues" evidence="2">
    <location>
        <begin position="563"/>
        <end position="572"/>
    </location>
</feature>
<reference evidence="3 4" key="1">
    <citation type="journal article" date="2024" name="IMA Fungus">
        <title>IMA Genome - F19 : A genome assembly and annotation guide to empower mycologists, including annotated draft genome sequences of Ceratocystis pirilliformis, Diaporthe australafricana, Fusarium ophioides, Paecilomyces lecythidis, and Sporothrix stenoceras.</title>
        <authorList>
            <person name="Aylward J."/>
            <person name="Wilson A.M."/>
            <person name="Visagie C.M."/>
            <person name="Spraker J."/>
            <person name="Barnes I."/>
            <person name="Buitendag C."/>
            <person name="Ceriani C."/>
            <person name="Del Mar Angel L."/>
            <person name="du Plessis D."/>
            <person name="Fuchs T."/>
            <person name="Gasser K."/>
            <person name="Kramer D."/>
            <person name="Li W."/>
            <person name="Munsamy K."/>
            <person name="Piso A."/>
            <person name="Price J.L."/>
            <person name="Sonnekus B."/>
            <person name="Thomas C."/>
            <person name="van der Nest A."/>
            <person name="van Dijk A."/>
            <person name="van Heerden A."/>
            <person name="van Vuuren N."/>
            <person name="Yilmaz N."/>
            <person name="Duong T.A."/>
            <person name="van der Merwe N.A."/>
            <person name="Wingfield M.J."/>
            <person name="Wingfield B.D."/>
        </authorList>
    </citation>
    <scope>NUCLEOTIDE SEQUENCE [LARGE SCALE GENOMIC DNA]</scope>
    <source>
        <strain evidence="3 4">CMW 5346</strain>
    </source>
</reference>
<feature type="compositionally biased region" description="Low complexity" evidence="2">
    <location>
        <begin position="527"/>
        <end position="538"/>
    </location>
</feature>
<proteinExistence type="predicted"/>
<keyword evidence="4" id="KW-1185">Reference proteome</keyword>
<feature type="region of interest" description="Disordered" evidence="2">
    <location>
        <begin position="641"/>
        <end position="665"/>
    </location>
</feature>
<sequence>MAVDVGPNADPTEVVDGLVGAIKTIAADPNYNLLANIFSEVLHLRAKNAELISTNRNVFEQYWDFRRELEEAQARLEAAKQLVEAELAGKVQELTEMTEARDKLDATLQTTTAELADTASAKQKLETDLAAANTELDSLKTLKASLEDELSQVTAKLEEQKHCSDVAAQENAALQVSLAQRETELEKTKSDLETTNNNLQELTKERDSLKESLCHTETELMGKTARLTELDSYRVVLRDQPEDVYVKILDTIWTRLFNLVEEHFRQDLEDKVLSDASCWKNLRSAEALKGPTQIPLPQSNSPVAKAMRIASVLSILSRTLHKHIFRPFYLMDDDVELTRLLHGVEFESPAREEHIRSTLLATCPDIQRHGAKTRVQHVVREVSWVVQHLLGALPYDAFCSGLGSACALACTEWQKIQMARMKIEPYFGPPYDEFDWQALPLPEFEGRKGSPQARSGVSTPFITVEHSDDTAAVELDGTAVVAEAEVEATTTECEGENALATEGTAEVECEPAEGAADAGAGAGAGAGADASAADNDTAIVDDEEGGGTDENYENGDEATVTVESDEDEDDDDMDPADILLVVWPSMAVVENGDQQPITQGLVVTKAQAALAFQEVYAARHAAAAAAGGGAGGLNSKRARTMSIPSTMPKPTMTTNSRDVLSAGNSPRPAKAFLAVSGGEEAVSAAG</sequence>
<feature type="compositionally biased region" description="Polar residues" evidence="2">
    <location>
        <begin position="651"/>
        <end position="664"/>
    </location>
</feature>
<evidence type="ECO:0000256" key="1">
    <source>
        <dbReference type="SAM" id="Coils"/>
    </source>
</evidence>
<gene>
    <name evidence="3" type="ORF">Sste5346_008018</name>
</gene>
<feature type="compositionally biased region" description="Acidic residues" evidence="2">
    <location>
        <begin position="539"/>
        <end position="556"/>
    </location>
</feature>
<feature type="coiled-coil region" evidence="1">
    <location>
        <begin position="115"/>
        <end position="212"/>
    </location>
</feature>
<dbReference type="EMBL" id="JAWCUI010000058">
    <property type="protein sequence ID" value="KAL1890877.1"/>
    <property type="molecule type" value="Genomic_DNA"/>
</dbReference>
<feature type="coiled-coil region" evidence="1">
    <location>
        <begin position="62"/>
        <end position="89"/>
    </location>
</feature>
<name>A0ABR3YSG3_9PEZI</name>
<accession>A0ABR3YSG3</accession>
<keyword evidence="1" id="KW-0175">Coiled coil</keyword>
<feature type="region of interest" description="Disordered" evidence="2">
    <location>
        <begin position="510"/>
        <end position="572"/>
    </location>
</feature>
<evidence type="ECO:0008006" key="5">
    <source>
        <dbReference type="Google" id="ProtNLM"/>
    </source>
</evidence>
<evidence type="ECO:0000256" key="2">
    <source>
        <dbReference type="SAM" id="MobiDB-lite"/>
    </source>
</evidence>
<comment type="caution">
    <text evidence="3">The sequence shown here is derived from an EMBL/GenBank/DDBJ whole genome shotgun (WGS) entry which is preliminary data.</text>
</comment>
<evidence type="ECO:0000313" key="3">
    <source>
        <dbReference type="EMBL" id="KAL1890877.1"/>
    </source>
</evidence>
<evidence type="ECO:0000313" key="4">
    <source>
        <dbReference type="Proteomes" id="UP001583186"/>
    </source>
</evidence>
<organism evidence="3 4">
    <name type="scientific">Sporothrix stenoceras</name>
    <dbReference type="NCBI Taxonomy" id="5173"/>
    <lineage>
        <taxon>Eukaryota</taxon>
        <taxon>Fungi</taxon>
        <taxon>Dikarya</taxon>
        <taxon>Ascomycota</taxon>
        <taxon>Pezizomycotina</taxon>
        <taxon>Sordariomycetes</taxon>
        <taxon>Sordariomycetidae</taxon>
        <taxon>Ophiostomatales</taxon>
        <taxon>Ophiostomataceae</taxon>
        <taxon>Sporothrix</taxon>
    </lineage>
</organism>